<dbReference type="Gene3D" id="2.60.40.10">
    <property type="entry name" value="Immunoglobulins"/>
    <property type="match status" value="1"/>
</dbReference>
<evidence type="ECO:0000313" key="3">
    <source>
        <dbReference type="Proteomes" id="UP000258016"/>
    </source>
</evidence>
<dbReference type="InterPro" id="IPR008962">
    <property type="entry name" value="PapD-like_sf"/>
</dbReference>
<dbReference type="SUPFAM" id="SSF49354">
    <property type="entry name" value="PapD-like"/>
    <property type="match status" value="1"/>
</dbReference>
<feature type="domain" description="Pili assembly chaperone N-terminal" evidence="1">
    <location>
        <begin position="35"/>
        <end position="138"/>
    </location>
</feature>
<reference evidence="2 3" key="1">
    <citation type="submission" date="2017-03" db="EMBL/GenBank/DDBJ databases">
        <title>Complete genome sequence of Blastomonas fulva degrading microcsystin LR.</title>
        <authorList>
            <person name="Lee H.-g."/>
            <person name="Jin L."/>
            <person name="oh H.-M."/>
        </authorList>
    </citation>
    <scope>NUCLEOTIDE SEQUENCE [LARGE SCALE GENOMIC DNA]</scope>
    <source>
        <strain evidence="2 3">T2</strain>
    </source>
</reference>
<dbReference type="EMBL" id="CP020083">
    <property type="protein sequence ID" value="ASR53111.1"/>
    <property type="molecule type" value="Genomic_DNA"/>
</dbReference>
<dbReference type="Proteomes" id="UP000258016">
    <property type="component" value="Chromosome"/>
</dbReference>
<dbReference type="PANTHER" id="PTHR30251">
    <property type="entry name" value="PILUS ASSEMBLY CHAPERONE"/>
    <property type="match status" value="1"/>
</dbReference>
<dbReference type="InterPro" id="IPR013783">
    <property type="entry name" value="Ig-like_fold"/>
</dbReference>
<evidence type="ECO:0000259" key="1">
    <source>
        <dbReference type="Pfam" id="PF00345"/>
    </source>
</evidence>
<accession>A0ABN5B9X8</accession>
<dbReference type="PANTHER" id="PTHR30251:SF4">
    <property type="entry name" value="SLR1668 PROTEIN"/>
    <property type="match status" value="1"/>
</dbReference>
<dbReference type="InterPro" id="IPR016147">
    <property type="entry name" value="Pili_assmbl_chaperone_N"/>
</dbReference>
<sequence length="241" mass="26516">MVPARLASTIKAAILVIVAVAMATVAHAYEVSPMRIFLQPSRGQSSATIAVNNIRTDSLPIEVKVLRRLVNPDGSQTFQPADDKFVIFPPQAQIAAGQSQALRIQYTGDAVTESEAYVIQVTEVPVNRLDQSGIQFTYNFGVAVYVQANRPRARLAIENTRIVEGKLRFKVANSGNDFAFINGQQLEYQIGDEKFRLDRDALTNLVENPIISPNSEREFSLSLDNLIDGTPVKVRLSRADG</sequence>
<name>A0ABN5B9X8_9SPHN</name>
<evidence type="ECO:0000313" key="2">
    <source>
        <dbReference type="EMBL" id="ASR53111.1"/>
    </source>
</evidence>
<proteinExistence type="predicted"/>
<dbReference type="InterPro" id="IPR050643">
    <property type="entry name" value="Periplasmic_pilus_chap"/>
</dbReference>
<dbReference type="Pfam" id="PF00345">
    <property type="entry name" value="PapD_N"/>
    <property type="match status" value="1"/>
</dbReference>
<protein>
    <recommendedName>
        <fullName evidence="1">Pili assembly chaperone N-terminal domain-containing protein</fullName>
    </recommendedName>
</protein>
<gene>
    <name evidence="2" type="ORF">B5J99_17975</name>
</gene>
<keyword evidence="3" id="KW-1185">Reference proteome</keyword>
<organism evidence="2 3">
    <name type="scientific">Blastomonas fulva</name>
    <dbReference type="NCBI Taxonomy" id="1550728"/>
    <lineage>
        <taxon>Bacteria</taxon>
        <taxon>Pseudomonadati</taxon>
        <taxon>Pseudomonadota</taxon>
        <taxon>Alphaproteobacteria</taxon>
        <taxon>Sphingomonadales</taxon>
        <taxon>Sphingomonadaceae</taxon>
        <taxon>Blastomonas</taxon>
    </lineage>
</organism>